<accession>A0A5J5AX27</accession>
<dbReference type="OrthoDB" id="1924921at2759"/>
<feature type="region of interest" description="Disordered" evidence="1">
    <location>
        <begin position="276"/>
        <end position="296"/>
    </location>
</feature>
<evidence type="ECO:0000256" key="1">
    <source>
        <dbReference type="SAM" id="MobiDB-lite"/>
    </source>
</evidence>
<proteinExistence type="predicted"/>
<dbReference type="Proteomes" id="UP000325577">
    <property type="component" value="Linkage Group LG18"/>
</dbReference>
<sequence length="296" mass="32403">MEKAEQRWAALEEEEVVVVGGDLRGRRPRHRDTSGTATTTAVSNGNGDTRSPTQKQEFQEDELQNSNKDSYAAIIDNEKGTEIDGQERSEKNVYYDQDEGAEYTHGFSVVEHSSFRSSSETRSGDDGSRFHIHSELDAISAHATNDQGHDAVDICLDGHLTPAAGDYSHDREPDIFRCLSCFSFFIPTGNGFKLFQMFGDKSKKDNVQTPQQIPAANKSWFSSIFASDKGKMLIEQGSDRKADGEKNNVGTLIPSFNLNDQNGQPLSVREALSPIQSSGVGGLVKSSTTEPQEGGC</sequence>
<name>A0A5J5AX27_9ASTE</name>
<dbReference type="AlphaFoldDB" id="A0A5J5AX27"/>
<protein>
    <submittedName>
        <fullName evidence="2">Uncharacterized protein</fullName>
    </submittedName>
</protein>
<gene>
    <name evidence="2" type="ORF">F0562_031065</name>
</gene>
<feature type="region of interest" description="Disordered" evidence="1">
    <location>
        <begin position="20"/>
        <end position="71"/>
    </location>
</feature>
<dbReference type="InterPro" id="IPR052843">
    <property type="entry name" value="ER_body_metal_sequester"/>
</dbReference>
<evidence type="ECO:0000313" key="2">
    <source>
        <dbReference type="EMBL" id="KAA8533501.1"/>
    </source>
</evidence>
<feature type="compositionally biased region" description="Polar residues" evidence="1">
    <location>
        <begin position="285"/>
        <end position="296"/>
    </location>
</feature>
<keyword evidence="3" id="KW-1185">Reference proteome</keyword>
<feature type="compositionally biased region" description="Polar residues" evidence="1">
    <location>
        <begin position="34"/>
        <end position="56"/>
    </location>
</feature>
<dbReference type="PANTHER" id="PTHR38937:SF2">
    <property type="entry name" value="MEMBRANE PROTEIN OF ER BODY-LIKE PROTEIN ISOFORM X1"/>
    <property type="match status" value="1"/>
</dbReference>
<evidence type="ECO:0000313" key="3">
    <source>
        <dbReference type="Proteomes" id="UP000325577"/>
    </source>
</evidence>
<organism evidence="2 3">
    <name type="scientific">Nyssa sinensis</name>
    <dbReference type="NCBI Taxonomy" id="561372"/>
    <lineage>
        <taxon>Eukaryota</taxon>
        <taxon>Viridiplantae</taxon>
        <taxon>Streptophyta</taxon>
        <taxon>Embryophyta</taxon>
        <taxon>Tracheophyta</taxon>
        <taxon>Spermatophyta</taxon>
        <taxon>Magnoliopsida</taxon>
        <taxon>eudicotyledons</taxon>
        <taxon>Gunneridae</taxon>
        <taxon>Pentapetalae</taxon>
        <taxon>asterids</taxon>
        <taxon>Cornales</taxon>
        <taxon>Nyssaceae</taxon>
        <taxon>Nyssa</taxon>
    </lineage>
</organism>
<dbReference type="EMBL" id="CM018041">
    <property type="protein sequence ID" value="KAA8533501.1"/>
    <property type="molecule type" value="Genomic_DNA"/>
</dbReference>
<reference evidence="2 3" key="1">
    <citation type="submission" date="2019-09" db="EMBL/GenBank/DDBJ databases">
        <title>A chromosome-level genome assembly of the Chinese tupelo Nyssa sinensis.</title>
        <authorList>
            <person name="Yang X."/>
            <person name="Kang M."/>
            <person name="Yang Y."/>
            <person name="Xiong H."/>
            <person name="Wang M."/>
            <person name="Zhang Z."/>
            <person name="Wang Z."/>
            <person name="Wu H."/>
            <person name="Ma T."/>
            <person name="Liu J."/>
            <person name="Xi Z."/>
        </authorList>
    </citation>
    <scope>NUCLEOTIDE SEQUENCE [LARGE SCALE GENOMIC DNA]</scope>
    <source>
        <strain evidence="2">J267</strain>
        <tissue evidence="2">Leaf</tissue>
    </source>
</reference>
<dbReference type="PANTHER" id="PTHR38937">
    <property type="entry name" value="MEMBRANE PROTEIN OF ER BODY-LIKE PROTEIN"/>
    <property type="match status" value="1"/>
</dbReference>